<reference evidence="2" key="1">
    <citation type="journal article" date="2021" name="PeerJ">
        <title>Extensive microbial diversity within the chicken gut microbiome revealed by metagenomics and culture.</title>
        <authorList>
            <person name="Gilroy R."/>
            <person name="Ravi A."/>
            <person name="Getino M."/>
            <person name="Pursley I."/>
            <person name="Horton D.L."/>
            <person name="Alikhan N.F."/>
            <person name="Baker D."/>
            <person name="Gharbi K."/>
            <person name="Hall N."/>
            <person name="Watson M."/>
            <person name="Adriaenssens E.M."/>
            <person name="Foster-Nyarko E."/>
            <person name="Jarju S."/>
            <person name="Secka A."/>
            <person name="Antonio M."/>
            <person name="Oren A."/>
            <person name="Chaudhuri R.R."/>
            <person name="La Ragione R."/>
            <person name="Hildebrand F."/>
            <person name="Pallen M.J."/>
        </authorList>
    </citation>
    <scope>NUCLEOTIDE SEQUENCE</scope>
    <source>
        <strain evidence="2">CHK32-1732</strain>
    </source>
</reference>
<organism evidence="2 3">
    <name type="scientific">Candidatus Corynebacterium avicola</name>
    <dbReference type="NCBI Taxonomy" id="2838527"/>
    <lineage>
        <taxon>Bacteria</taxon>
        <taxon>Bacillati</taxon>
        <taxon>Actinomycetota</taxon>
        <taxon>Actinomycetes</taxon>
        <taxon>Mycobacteriales</taxon>
        <taxon>Corynebacteriaceae</taxon>
        <taxon>Corynebacterium</taxon>
    </lineage>
</organism>
<gene>
    <name evidence="2" type="ORF">H9870_12300</name>
</gene>
<name>A0A9D1RRV3_9CORY</name>
<dbReference type="Proteomes" id="UP000824190">
    <property type="component" value="Unassembled WGS sequence"/>
</dbReference>
<accession>A0A9D1RRV3</accession>
<dbReference type="AlphaFoldDB" id="A0A9D1RRV3"/>
<protein>
    <submittedName>
        <fullName evidence="2">Uncharacterized protein</fullName>
    </submittedName>
</protein>
<sequence length="185" mass="19977">MSTELDGRFQGVEGDAVPSQAAGEDMSVSEMSDTATACVVANSTVQGPVSDSRAADETAPERRRVSLDVRLTETEREAIRRRAQRLGVKPSRWGRDVMLDALDARRSNELEAVMRTAQIEAERTAQAHADARALAAQVRPLAVNVNTLAAKALAGQAVTLSDEVSELVEVLRDVRELLGDRVAVR</sequence>
<comment type="caution">
    <text evidence="2">The sequence shown here is derived from an EMBL/GenBank/DDBJ whole genome shotgun (WGS) entry which is preliminary data.</text>
</comment>
<proteinExistence type="predicted"/>
<dbReference type="EMBL" id="DXGC01000105">
    <property type="protein sequence ID" value="HIW92425.1"/>
    <property type="molecule type" value="Genomic_DNA"/>
</dbReference>
<evidence type="ECO:0000313" key="3">
    <source>
        <dbReference type="Proteomes" id="UP000824190"/>
    </source>
</evidence>
<feature type="region of interest" description="Disordered" evidence="1">
    <location>
        <begin position="1"/>
        <end position="25"/>
    </location>
</feature>
<reference evidence="2" key="2">
    <citation type="submission" date="2021-04" db="EMBL/GenBank/DDBJ databases">
        <authorList>
            <person name="Gilroy R."/>
        </authorList>
    </citation>
    <scope>NUCLEOTIDE SEQUENCE</scope>
    <source>
        <strain evidence="2">CHK32-1732</strain>
    </source>
</reference>
<evidence type="ECO:0000313" key="2">
    <source>
        <dbReference type="EMBL" id="HIW92425.1"/>
    </source>
</evidence>
<evidence type="ECO:0000256" key="1">
    <source>
        <dbReference type="SAM" id="MobiDB-lite"/>
    </source>
</evidence>